<comment type="caution">
    <text evidence="1">The sequence shown here is derived from an EMBL/GenBank/DDBJ whole genome shotgun (WGS) entry which is preliminary data.</text>
</comment>
<protein>
    <submittedName>
        <fullName evidence="1">Uncharacterized protein</fullName>
    </submittedName>
</protein>
<evidence type="ECO:0000313" key="1">
    <source>
        <dbReference type="EMBL" id="MFC5510377.1"/>
    </source>
</evidence>
<gene>
    <name evidence="1" type="ORF">ACFPOU_04445</name>
</gene>
<organism evidence="1 2">
    <name type="scientific">Massilia jejuensis</name>
    <dbReference type="NCBI Taxonomy" id="648894"/>
    <lineage>
        <taxon>Bacteria</taxon>
        <taxon>Pseudomonadati</taxon>
        <taxon>Pseudomonadota</taxon>
        <taxon>Betaproteobacteria</taxon>
        <taxon>Burkholderiales</taxon>
        <taxon>Oxalobacteraceae</taxon>
        <taxon>Telluria group</taxon>
        <taxon>Massilia</taxon>
    </lineage>
</organism>
<proteinExistence type="predicted"/>
<sequence length="141" mass="15774">MKTDLYSRMFSRLEDLIPELSSIAAPGASFYASPRSPTDMALFCSVASCSGDELELELAKDEVVGGLEQASHWMKFRIDRKTRTARLIACQTEEAYETIHGETIYPQSRHLPLNSFAVNWLGILVNLQFAFRAIVPAPSFN</sequence>
<name>A0ABW0PFR0_9BURK</name>
<reference evidence="2" key="1">
    <citation type="journal article" date="2019" name="Int. J. Syst. Evol. Microbiol.">
        <title>The Global Catalogue of Microorganisms (GCM) 10K type strain sequencing project: providing services to taxonomists for standard genome sequencing and annotation.</title>
        <authorList>
            <consortium name="The Broad Institute Genomics Platform"/>
            <consortium name="The Broad Institute Genome Sequencing Center for Infectious Disease"/>
            <person name="Wu L."/>
            <person name="Ma J."/>
        </authorList>
    </citation>
    <scope>NUCLEOTIDE SEQUENCE [LARGE SCALE GENOMIC DNA]</scope>
    <source>
        <strain evidence="2">CCUG 38813</strain>
    </source>
</reference>
<dbReference type="Proteomes" id="UP001596031">
    <property type="component" value="Unassembled WGS sequence"/>
</dbReference>
<dbReference type="EMBL" id="JBHSMS010000015">
    <property type="protein sequence ID" value="MFC5510377.1"/>
    <property type="molecule type" value="Genomic_DNA"/>
</dbReference>
<keyword evidence="2" id="KW-1185">Reference proteome</keyword>
<dbReference type="RefSeq" id="WP_379717626.1">
    <property type="nucleotide sequence ID" value="NZ_JBHSMS010000015.1"/>
</dbReference>
<evidence type="ECO:0000313" key="2">
    <source>
        <dbReference type="Proteomes" id="UP001596031"/>
    </source>
</evidence>
<accession>A0ABW0PFR0</accession>